<dbReference type="Proteomes" id="UP000077628">
    <property type="component" value="Unassembled WGS sequence"/>
</dbReference>
<comment type="caution">
    <text evidence="2">The sequence shown here is derived from an EMBL/GenBank/DDBJ whole genome shotgun (WGS) entry which is preliminary data.</text>
</comment>
<proteinExistence type="predicted"/>
<protein>
    <submittedName>
        <fullName evidence="2">MBL fold metallo-hydrolase</fullName>
    </submittedName>
</protein>
<dbReference type="PANTHER" id="PTHR42663">
    <property type="entry name" value="HYDROLASE C777.06C-RELATED-RELATED"/>
    <property type="match status" value="1"/>
</dbReference>
<dbReference type="Pfam" id="PF12706">
    <property type="entry name" value="Lactamase_B_2"/>
    <property type="match status" value="1"/>
</dbReference>
<dbReference type="SUPFAM" id="SSF56281">
    <property type="entry name" value="Metallo-hydrolase/oxidoreductase"/>
    <property type="match status" value="1"/>
</dbReference>
<dbReference type="GO" id="GO:0016787">
    <property type="term" value="F:hydrolase activity"/>
    <property type="evidence" value="ECO:0007669"/>
    <property type="project" value="UniProtKB-KW"/>
</dbReference>
<dbReference type="InterPro" id="IPR036866">
    <property type="entry name" value="RibonucZ/Hydroxyglut_hydro"/>
</dbReference>
<dbReference type="Gene3D" id="3.60.15.10">
    <property type="entry name" value="Ribonuclease Z/Hydroxyacylglutathione hydrolase-like"/>
    <property type="match status" value="1"/>
</dbReference>
<dbReference type="OrthoDB" id="9803916at2"/>
<dbReference type="CDD" id="cd07715">
    <property type="entry name" value="TaR3-like_MBL-fold"/>
    <property type="match status" value="1"/>
</dbReference>
<reference evidence="3" key="1">
    <citation type="submission" date="2016-03" db="EMBL/GenBank/DDBJ databases">
        <authorList>
            <person name="Heylen K."/>
            <person name="De Vos P."/>
            <person name="Vekeman B."/>
        </authorList>
    </citation>
    <scope>NUCLEOTIDE SEQUENCE [LARGE SCALE GENOMIC DNA]</scope>
    <source>
        <strain evidence="3">R-45383</strain>
    </source>
</reference>
<dbReference type="RefSeq" id="WP_064026532.1">
    <property type="nucleotide sequence ID" value="NZ_LUUK01000078.1"/>
</dbReference>
<accession>A0A177NWS1</accession>
<dbReference type="InterPro" id="IPR001279">
    <property type="entry name" value="Metallo-B-lactamas"/>
</dbReference>
<dbReference type="SMART" id="SM00849">
    <property type="entry name" value="Lactamase_B"/>
    <property type="match status" value="1"/>
</dbReference>
<evidence type="ECO:0000313" key="2">
    <source>
        <dbReference type="EMBL" id="OAI22497.1"/>
    </source>
</evidence>
<dbReference type="PANTHER" id="PTHR42663:SF4">
    <property type="entry name" value="SLL1036 PROTEIN"/>
    <property type="match status" value="1"/>
</dbReference>
<keyword evidence="3" id="KW-1185">Reference proteome</keyword>
<dbReference type="EMBL" id="LUUK01000078">
    <property type="protein sequence ID" value="OAI22497.1"/>
    <property type="molecule type" value="Genomic_DNA"/>
</dbReference>
<feature type="domain" description="Metallo-beta-lactamase" evidence="1">
    <location>
        <begin position="25"/>
        <end position="208"/>
    </location>
</feature>
<dbReference type="AlphaFoldDB" id="A0A177NWS1"/>
<keyword evidence="2" id="KW-0378">Hydrolase</keyword>
<gene>
    <name evidence="2" type="ORF">A1355_02355</name>
</gene>
<organism evidence="2 3">
    <name type="scientific">Methylomonas koyamae</name>
    <dbReference type="NCBI Taxonomy" id="702114"/>
    <lineage>
        <taxon>Bacteria</taxon>
        <taxon>Pseudomonadati</taxon>
        <taxon>Pseudomonadota</taxon>
        <taxon>Gammaproteobacteria</taxon>
        <taxon>Methylococcales</taxon>
        <taxon>Methylococcaceae</taxon>
        <taxon>Methylomonas</taxon>
    </lineage>
</organism>
<dbReference type="STRING" id="702114.A1355_02355"/>
<evidence type="ECO:0000259" key="1">
    <source>
        <dbReference type="SMART" id="SM00849"/>
    </source>
</evidence>
<name>A0A177NWS1_9GAMM</name>
<sequence>MKVKFWGVRGSIATPGPNTVKYGGNTTCIEIASSSGDLIILDAGTGIHALAQSLESRQPLTAHILITHTHWDHIQGLPFFLPMFKAGNRINIYGGLDPFTQQGIERAMNVQLQHSYFPISEAQLQADIRYFTLKAGETMAVGGVKVTPTVLNHPVYNFGYRIEDADGSSLFFTGDYEPPTNPYRGDHPGFQAMQDLTEQKLAEVIAAMSGVDALIIDSSYTETEYAHRRGWGHGTYASAIAHAKQAAAKRLFLTHHEPTRGDADLESIYHAILQNIGTEPPIYLAKEGEEYQLAPAASRHEAQ</sequence>
<evidence type="ECO:0000313" key="3">
    <source>
        <dbReference type="Proteomes" id="UP000077628"/>
    </source>
</evidence>